<dbReference type="Proteomes" id="UP000027222">
    <property type="component" value="Unassembled WGS sequence"/>
</dbReference>
<reference evidence="2" key="1">
    <citation type="journal article" date="2014" name="Proc. Natl. Acad. Sci. U.S.A.">
        <title>Extensive sampling of basidiomycete genomes demonstrates inadequacy of the white-rot/brown-rot paradigm for wood decay fungi.</title>
        <authorList>
            <person name="Riley R."/>
            <person name="Salamov A.A."/>
            <person name="Brown D.W."/>
            <person name="Nagy L.G."/>
            <person name="Floudas D."/>
            <person name="Held B.W."/>
            <person name="Levasseur A."/>
            <person name="Lombard V."/>
            <person name="Morin E."/>
            <person name="Otillar R."/>
            <person name="Lindquist E.A."/>
            <person name="Sun H."/>
            <person name="LaButti K.M."/>
            <person name="Schmutz J."/>
            <person name="Jabbour D."/>
            <person name="Luo H."/>
            <person name="Baker S.E."/>
            <person name="Pisabarro A.G."/>
            <person name="Walton J.D."/>
            <person name="Blanchette R.A."/>
            <person name="Henrissat B."/>
            <person name="Martin F."/>
            <person name="Cullen D."/>
            <person name="Hibbett D.S."/>
            <person name="Grigoriev I.V."/>
        </authorList>
    </citation>
    <scope>NUCLEOTIDE SEQUENCE [LARGE SCALE GENOMIC DNA]</scope>
    <source>
        <strain evidence="2">CBS 339.88</strain>
    </source>
</reference>
<dbReference type="AlphaFoldDB" id="A0A067TKL3"/>
<evidence type="ECO:0000313" key="2">
    <source>
        <dbReference type="Proteomes" id="UP000027222"/>
    </source>
</evidence>
<dbReference type="EMBL" id="KL142372">
    <property type="protein sequence ID" value="KDR80429.1"/>
    <property type="molecule type" value="Genomic_DNA"/>
</dbReference>
<name>A0A067TKL3_GALM3</name>
<protein>
    <submittedName>
        <fullName evidence="1">Uncharacterized protein</fullName>
    </submittedName>
</protein>
<evidence type="ECO:0000313" key="1">
    <source>
        <dbReference type="EMBL" id="KDR80429.1"/>
    </source>
</evidence>
<proteinExistence type="predicted"/>
<organism evidence="1 2">
    <name type="scientific">Galerina marginata (strain CBS 339.88)</name>
    <dbReference type="NCBI Taxonomy" id="685588"/>
    <lineage>
        <taxon>Eukaryota</taxon>
        <taxon>Fungi</taxon>
        <taxon>Dikarya</taxon>
        <taxon>Basidiomycota</taxon>
        <taxon>Agaricomycotina</taxon>
        <taxon>Agaricomycetes</taxon>
        <taxon>Agaricomycetidae</taxon>
        <taxon>Agaricales</taxon>
        <taxon>Agaricineae</taxon>
        <taxon>Strophariaceae</taxon>
        <taxon>Galerina</taxon>
    </lineage>
</organism>
<accession>A0A067TKL3</accession>
<sequence length="129" mass="14307">MRKQAHIHIDASLVVNSFRHHPHNFTESTVDAGKVYTSGDVADLDGPIATGRRILTIRRSGKISIPNLTNRKALSQQPDMLSMQRNRLYSPQLWSESVKSPKFQGISIHPCRPPWNAVAPTSLSSGLLV</sequence>
<gene>
    <name evidence="1" type="ORF">GALMADRAFT_242866</name>
</gene>
<dbReference type="HOGENOM" id="CLU_1948972_0_0_1"/>
<keyword evidence="2" id="KW-1185">Reference proteome</keyword>